<accession>A0A9Q1H0I3</accession>
<feature type="compositionally biased region" description="Low complexity" evidence="1">
    <location>
        <begin position="128"/>
        <end position="197"/>
    </location>
</feature>
<dbReference type="EMBL" id="JAIZAY010000014">
    <property type="protein sequence ID" value="KAJ8029189.1"/>
    <property type="molecule type" value="Genomic_DNA"/>
</dbReference>
<proteinExistence type="predicted"/>
<protein>
    <submittedName>
        <fullName evidence="2">Uncharacterized protein</fullName>
    </submittedName>
</protein>
<dbReference type="AlphaFoldDB" id="A0A9Q1H0I3"/>
<evidence type="ECO:0000313" key="3">
    <source>
        <dbReference type="Proteomes" id="UP001152320"/>
    </source>
</evidence>
<sequence>MLRKYAEKAEKQFAIIEEKHAQLIEITEGEAEFENEEKWMAECEQDFVQVLLRVRRVVDRQSPLDNCTSTASVPTTPQSNPTSTVPTQPVITGTSQSSQSDPTATVPTQPVSTGTSQSSQSDPTATVPTQPVSTGTSQSSQSNPTTTVPTQPASTGTSQSSQSNPTTTVPTQPASTGTSPGPVPTVQQPTSQPSLSSAPRMERMKFPKFSGDIKDYKRFKKLFTHCTANLTEIECFYQLTESMSHARERNKIKGCINIERAWQVLDDCYSDNDKVVDRLLQDLNNL</sequence>
<feature type="region of interest" description="Disordered" evidence="1">
    <location>
        <begin position="64"/>
        <end position="203"/>
    </location>
</feature>
<name>A0A9Q1H0I3_HOLLE</name>
<feature type="compositionally biased region" description="Polar residues" evidence="1">
    <location>
        <begin position="64"/>
        <end position="127"/>
    </location>
</feature>
<dbReference type="Proteomes" id="UP001152320">
    <property type="component" value="Chromosome 14"/>
</dbReference>
<reference evidence="2" key="1">
    <citation type="submission" date="2021-10" db="EMBL/GenBank/DDBJ databases">
        <title>Tropical sea cucumber genome reveals ecological adaptation and Cuvierian tubules defense mechanism.</title>
        <authorList>
            <person name="Chen T."/>
        </authorList>
    </citation>
    <scope>NUCLEOTIDE SEQUENCE</scope>
    <source>
        <strain evidence="2">Nanhai2018</strain>
        <tissue evidence="2">Muscle</tissue>
    </source>
</reference>
<evidence type="ECO:0000256" key="1">
    <source>
        <dbReference type="SAM" id="MobiDB-lite"/>
    </source>
</evidence>
<dbReference type="OrthoDB" id="10061868at2759"/>
<gene>
    <name evidence="2" type="ORF">HOLleu_28525</name>
</gene>
<keyword evidence="3" id="KW-1185">Reference proteome</keyword>
<comment type="caution">
    <text evidence="2">The sequence shown here is derived from an EMBL/GenBank/DDBJ whole genome shotgun (WGS) entry which is preliminary data.</text>
</comment>
<evidence type="ECO:0000313" key="2">
    <source>
        <dbReference type="EMBL" id="KAJ8029189.1"/>
    </source>
</evidence>
<organism evidence="2 3">
    <name type="scientific">Holothuria leucospilota</name>
    <name type="common">Black long sea cucumber</name>
    <name type="synonym">Mertensiothuria leucospilota</name>
    <dbReference type="NCBI Taxonomy" id="206669"/>
    <lineage>
        <taxon>Eukaryota</taxon>
        <taxon>Metazoa</taxon>
        <taxon>Echinodermata</taxon>
        <taxon>Eleutherozoa</taxon>
        <taxon>Echinozoa</taxon>
        <taxon>Holothuroidea</taxon>
        <taxon>Aspidochirotacea</taxon>
        <taxon>Aspidochirotida</taxon>
        <taxon>Holothuriidae</taxon>
        <taxon>Holothuria</taxon>
    </lineage>
</organism>